<evidence type="ECO:0000256" key="15">
    <source>
        <dbReference type="PROSITE-ProRule" id="PRU10144"/>
    </source>
</evidence>
<keyword evidence="21" id="KW-1185">Reference proteome</keyword>
<keyword evidence="5" id="KW-0410">Iron transport</keyword>
<evidence type="ECO:0000256" key="3">
    <source>
        <dbReference type="ARBA" id="ARBA00022448"/>
    </source>
</evidence>
<keyword evidence="10 16" id="KW-0798">TonB box</keyword>
<keyword evidence="11 14" id="KW-0472">Membrane</keyword>
<protein>
    <submittedName>
        <fullName evidence="20">TonB-dependent siderophore receptor</fullName>
    </submittedName>
</protein>
<evidence type="ECO:0000256" key="10">
    <source>
        <dbReference type="ARBA" id="ARBA00023077"/>
    </source>
</evidence>
<dbReference type="InterPro" id="IPR010105">
    <property type="entry name" value="TonB_sidphr_rcpt"/>
</dbReference>
<evidence type="ECO:0000259" key="19">
    <source>
        <dbReference type="Pfam" id="PF07715"/>
    </source>
</evidence>
<keyword evidence="12 20" id="KW-0675">Receptor</keyword>
<dbReference type="Pfam" id="PF07715">
    <property type="entry name" value="Plug"/>
    <property type="match status" value="1"/>
</dbReference>
<dbReference type="Proteomes" id="UP001195903">
    <property type="component" value="Unassembled WGS sequence"/>
</dbReference>
<evidence type="ECO:0000256" key="12">
    <source>
        <dbReference type="ARBA" id="ARBA00023170"/>
    </source>
</evidence>
<dbReference type="EMBL" id="JAHEPS010000002">
    <property type="protein sequence ID" value="MBT1444123.1"/>
    <property type="molecule type" value="Genomic_DNA"/>
</dbReference>
<dbReference type="CDD" id="cd01347">
    <property type="entry name" value="ligand_gated_channel"/>
    <property type="match status" value="1"/>
</dbReference>
<dbReference type="PANTHER" id="PTHR32552">
    <property type="entry name" value="FERRICHROME IRON RECEPTOR-RELATED"/>
    <property type="match status" value="1"/>
</dbReference>
<dbReference type="PROSITE" id="PS01156">
    <property type="entry name" value="TONB_DEPENDENT_REC_2"/>
    <property type="match status" value="1"/>
</dbReference>
<evidence type="ECO:0000256" key="13">
    <source>
        <dbReference type="ARBA" id="ARBA00023237"/>
    </source>
</evidence>
<dbReference type="InterPro" id="IPR010917">
    <property type="entry name" value="TonB_rcpt_CS"/>
</dbReference>
<dbReference type="Gene3D" id="2.40.170.20">
    <property type="entry name" value="TonB-dependent receptor, beta-barrel domain"/>
    <property type="match status" value="1"/>
</dbReference>
<keyword evidence="4 14" id="KW-1134">Transmembrane beta strand</keyword>
<comment type="similarity">
    <text evidence="2 14 16">Belongs to the TonB-dependent receptor family.</text>
</comment>
<dbReference type="InterPro" id="IPR039426">
    <property type="entry name" value="TonB-dep_rcpt-like"/>
</dbReference>
<sequence>MEKSLLATLVSTLLLTTNAYAAESQSNTDIEVISIKGSRLDKAATATGLPLTLRETPQSVTIIDQEFIQSFSLNSVADLMFLTPGIYAQKAETNRYFFSSRGNPITNFQFDGVPINYSSFFNDASTDTILFDRVEVVRGATGLLTGAGEPSAAINLIRKRPKATPGGYLSTKVGSWDSYRVEGDASLDVTQSGDVQARFAAAYEKSDSYIELSEEENLQVYGVVTARLTDNTLFTLGADYSDRDPKGSTWGGLPLFYADGTFANDLPTSTTTAASWSTWKRNGANVFATLEHGFENSWDLKFDVEHRKDEMDGHLLYLYGAPDKTTGLGMDALSMIYQATREQDAARLFASGPFELFGKEHKLTAGLLYSKQNTASDSYWPLDSMAVGNFFEWDGSIAKPDYQATPDYQESEETQNGAYLATQFNLHTQWMLLLGGRISQYKFESNEDDDYNNSDVFTPYAGLIYNLSESISVYTSYTEIFQPQDAKDANNKRLDPMTGNNIELGAKGDFFDEKLTASIAVFKVQKENVAERDPNYPKPLPDGSYPMRGVDGTSNQGYEVELNGKPTENWDLFFSYTHSKSEDNKGNAFRTHLPTDLVHLSSLYHFNGALEDLAVGGNLSWQSEVYKDNAGPNGERSKQNSYYLMNLMASYQLTDDAKVQLNINNLFDEKYYSSIDFYDQGFFGDPRNIELSLNYNF</sequence>
<dbReference type="Gene3D" id="2.170.130.10">
    <property type="entry name" value="TonB-dependent receptor, plug domain"/>
    <property type="match status" value="1"/>
</dbReference>
<comment type="caution">
    <text evidence="20">The sequence shown here is derived from an EMBL/GenBank/DDBJ whole genome shotgun (WGS) entry which is preliminary data.</text>
</comment>
<keyword evidence="7 17" id="KW-0732">Signal</keyword>
<keyword evidence="8" id="KW-0408">Iron</keyword>
<name>A0ABS5V0W7_9GAMM</name>
<keyword evidence="6 14" id="KW-0812">Transmembrane</keyword>
<organism evidence="20 21">
    <name type="scientific">Shewanella jiangmenensis</name>
    <dbReference type="NCBI Taxonomy" id="2837387"/>
    <lineage>
        <taxon>Bacteria</taxon>
        <taxon>Pseudomonadati</taxon>
        <taxon>Pseudomonadota</taxon>
        <taxon>Gammaproteobacteria</taxon>
        <taxon>Alteromonadales</taxon>
        <taxon>Shewanellaceae</taxon>
        <taxon>Shewanella</taxon>
    </lineage>
</organism>
<evidence type="ECO:0000256" key="5">
    <source>
        <dbReference type="ARBA" id="ARBA00022496"/>
    </source>
</evidence>
<proteinExistence type="inferred from homology"/>
<evidence type="ECO:0000256" key="2">
    <source>
        <dbReference type="ARBA" id="ARBA00009810"/>
    </source>
</evidence>
<dbReference type="InterPro" id="IPR012910">
    <property type="entry name" value="Plug_dom"/>
</dbReference>
<feature type="short sequence motif" description="TonB C-terminal box" evidence="15">
    <location>
        <begin position="680"/>
        <end position="697"/>
    </location>
</feature>
<dbReference type="InterPro" id="IPR000531">
    <property type="entry name" value="Beta-barrel_TonB"/>
</dbReference>
<evidence type="ECO:0000256" key="17">
    <source>
        <dbReference type="SAM" id="SignalP"/>
    </source>
</evidence>
<dbReference type="NCBIfam" id="TIGR01783">
    <property type="entry name" value="TonB-siderophor"/>
    <property type="match status" value="1"/>
</dbReference>
<dbReference type="Pfam" id="PF00593">
    <property type="entry name" value="TonB_dep_Rec_b-barrel"/>
    <property type="match status" value="1"/>
</dbReference>
<dbReference type="PROSITE" id="PS52016">
    <property type="entry name" value="TONB_DEPENDENT_REC_3"/>
    <property type="match status" value="1"/>
</dbReference>
<keyword evidence="3 14" id="KW-0813">Transport</keyword>
<dbReference type="SUPFAM" id="SSF56935">
    <property type="entry name" value="Porins"/>
    <property type="match status" value="1"/>
</dbReference>
<evidence type="ECO:0000313" key="21">
    <source>
        <dbReference type="Proteomes" id="UP001195903"/>
    </source>
</evidence>
<evidence type="ECO:0000313" key="20">
    <source>
        <dbReference type="EMBL" id="MBT1444123.1"/>
    </source>
</evidence>
<evidence type="ECO:0000256" key="1">
    <source>
        <dbReference type="ARBA" id="ARBA00004571"/>
    </source>
</evidence>
<comment type="subcellular location">
    <subcellularLocation>
        <location evidence="1 14">Cell outer membrane</location>
        <topology evidence="1 14">Multi-pass membrane protein</topology>
    </subcellularLocation>
</comment>
<feature type="chain" id="PRO_5047527157" evidence="17">
    <location>
        <begin position="22"/>
        <end position="697"/>
    </location>
</feature>
<reference evidence="20 21" key="1">
    <citation type="submission" date="2021-05" db="EMBL/GenBank/DDBJ databases">
        <title>Shewanella sp. JM162201.</title>
        <authorList>
            <person name="Xu S."/>
            <person name="Li A."/>
        </authorList>
    </citation>
    <scope>NUCLEOTIDE SEQUENCE [LARGE SCALE GENOMIC DNA]</scope>
    <source>
        <strain evidence="20 21">JM162201</strain>
    </source>
</reference>
<feature type="domain" description="TonB-dependent receptor plug" evidence="19">
    <location>
        <begin position="53"/>
        <end position="151"/>
    </location>
</feature>
<keyword evidence="13 14" id="KW-0998">Cell outer membrane</keyword>
<evidence type="ECO:0000259" key="18">
    <source>
        <dbReference type="Pfam" id="PF00593"/>
    </source>
</evidence>
<evidence type="ECO:0000256" key="14">
    <source>
        <dbReference type="PROSITE-ProRule" id="PRU01360"/>
    </source>
</evidence>
<evidence type="ECO:0000256" key="16">
    <source>
        <dbReference type="RuleBase" id="RU003357"/>
    </source>
</evidence>
<evidence type="ECO:0000256" key="4">
    <source>
        <dbReference type="ARBA" id="ARBA00022452"/>
    </source>
</evidence>
<evidence type="ECO:0000256" key="6">
    <source>
        <dbReference type="ARBA" id="ARBA00022692"/>
    </source>
</evidence>
<dbReference type="PANTHER" id="PTHR32552:SF74">
    <property type="entry name" value="HYDROXAMATE SIDEROPHORE RECEPTOR FHUE"/>
    <property type="match status" value="1"/>
</dbReference>
<evidence type="ECO:0000256" key="8">
    <source>
        <dbReference type="ARBA" id="ARBA00023004"/>
    </source>
</evidence>
<feature type="domain" description="TonB-dependent receptor-like beta-barrel" evidence="18">
    <location>
        <begin position="232"/>
        <end position="666"/>
    </location>
</feature>
<evidence type="ECO:0000256" key="11">
    <source>
        <dbReference type="ARBA" id="ARBA00023136"/>
    </source>
</evidence>
<dbReference type="InterPro" id="IPR036942">
    <property type="entry name" value="Beta-barrel_TonB_sf"/>
</dbReference>
<dbReference type="InterPro" id="IPR037066">
    <property type="entry name" value="Plug_dom_sf"/>
</dbReference>
<keyword evidence="9" id="KW-0406">Ion transport</keyword>
<feature type="signal peptide" evidence="17">
    <location>
        <begin position="1"/>
        <end position="21"/>
    </location>
</feature>
<evidence type="ECO:0000256" key="9">
    <source>
        <dbReference type="ARBA" id="ARBA00023065"/>
    </source>
</evidence>
<evidence type="ECO:0000256" key="7">
    <source>
        <dbReference type="ARBA" id="ARBA00022729"/>
    </source>
</evidence>
<gene>
    <name evidence="20" type="ORF">KJI95_06240</name>
</gene>
<accession>A0ABS5V0W7</accession>
<dbReference type="RefSeq" id="WP_214506328.1">
    <property type="nucleotide sequence ID" value="NZ_JAHEPS010000002.1"/>
</dbReference>